<protein>
    <submittedName>
        <fullName evidence="1">Uncharacterized protein</fullName>
    </submittedName>
</protein>
<name>W1IVE5_9GAMM</name>
<dbReference type="AlphaFoldDB" id="W1IVE5"/>
<dbReference type="Proteomes" id="UP000019202">
    <property type="component" value="Unassembled WGS sequence"/>
</dbReference>
<accession>W1IVE5</accession>
<proteinExistence type="predicted"/>
<gene>
    <name evidence="1" type="ORF">XSR1_110078</name>
</gene>
<organism evidence="1 2">
    <name type="scientific">Xenorhabdus szentirmaii DSM 16338</name>
    <dbReference type="NCBI Taxonomy" id="1427518"/>
    <lineage>
        <taxon>Bacteria</taxon>
        <taxon>Pseudomonadati</taxon>
        <taxon>Pseudomonadota</taxon>
        <taxon>Gammaproteobacteria</taxon>
        <taxon>Enterobacterales</taxon>
        <taxon>Morganellaceae</taxon>
        <taxon>Xenorhabdus</taxon>
    </lineage>
</organism>
<dbReference type="STRING" id="1427518.XSR1_110078"/>
<keyword evidence="2" id="KW-1185">Reference proteome</keyword>
<dbReference type="EMBL" id="CBXF010000013">
    <property type="protein sequence ID" value="CDL81200.1"/>
    <property type="molecule type" value="Genomic_DNA"/>
</dbReference>
<comment type="caution">
    <text evidence="1">The sequence shown here is derived from an EMBL/GenBank/DDBJ whole genome shotgun (WGS) entry which is preliminary data.</text>
</comment>
<sequence>MCKPVRGGLHEPQRVNALKYASFSEELCVCVTIFSIANSVISKCWDTSDTHYPMLDTKNSYVLRFVLRNMVFEGNEYCINNQYMSKSGRLESPLIN</sequence>
<evidence type="ECO:0000313" key="1">
    <source>
        <dbReference type="EMBL" id="CDL81200.1"/>
    </source>
</evidence>
<reference evidence="1" key="1">
    <citation type="submission" date="2013-11" db="EMBL/GenBank/DDBJ databases">
        <title>Draft genome sequence and annotation of the entomopathogenic bacteria, Xenorhabdus cabanillasi strain JM26 and Xenorhabdus szentirmai strain DSM 16338.</title>
        <authorList>
            <person name="Gualtieri M."/>
            <person name="Ogier J.C."/>
            <person name="Pages S."/>
            <person name="Givaudan A."/>
            <person name="Gaudriault S."/>
        </authorList>
    </citation>
    <scope>NUCLEOTIDE SEQUENCE [LARGE SCALE GENOMIC DNA]</scope>
    <source>
        <strain evidence="1">DSM 16338</strain>
    </source>
</reference>
<evidence type="ECO:0000313" key="2">
    <source>
        <dbReference type="Proteomes" id="UP000019202"/>
    </source>
</evidence>